<evidence type="ECO:0000256" key="6">
    <source>
        <dbReference type="PROSITE-ProRule" id="PRU01016"/>
    </source>
</evidence>
<keyword evidence="1 6" id="KW-0489">Methyltransferase</keyword>
<dbReference type="Gene3D" id="3.90.120.10">
    <property type="entry name" value="DNA Methylase, subunit A, domain 2"/>
    <property type="match status" value="1"/>
</dbReference>
<evidence type="ECO:0000256" key="7">
    <source>
        <dbReference type="RuleBase" id="RU000416"/>
    </source>
</evidence>
<dbReference type="GO" id="GO:0003677">
    <property type="term" value="F:DNA binding"/>
    <property type="evidence" value="ECO:0007669"/>
    <property type="project" value="TreeGrafter"/>
</dbReference>
<dbReference type="RefSeq" id="WP_084372248.1">
    <property type="nucleotide sequence ID" value="NZ_FWYF01000002.1"/>
</dbReference>
<organism evidence="10 11">
    <name type="scientific">Reichenbachiella faecimaris</name>
    <dbReference type="NCBI Taxonomy" id="692418"/>
    <lineage>
        <taxon>Bacteria</taxon>
        <taxon>Pseudomonadati</taxon>
        <taxon>Bacteroidota</taxon>
        <taxon>Cytophagia</taxon>
        <taxon>Cytophagales</taxon>
        <taxon>Reichenbachiellaceae</taxon>
        <taxon>Reichenbachiella</taxon>
    </lineage>
</organism>
<dbReference type="PRINTS" id="PR00105">
    <property type="entry name" value="C5METTRFRASE"/>
</dbReference>
<reference evidence="10 11" key="1">
    <citation type="submission" date="2017-04" db="EMBL/GenBank/DDBJ databases">
        <authorList>
            <person name="Afonso C.L."/>
            <person name="Miller P.J."/>
            <person name="Scott M.A."/>
            <person name="Spackman E."/>
            <person name="Goraichik I."/>
            <person name="Dimitrov K.M."/>
            <person name="Suarez D.L."/>
            <person name="Swayne D.E."/>
        </authorList>
    </citation>
    <scope>NUCLEOTIDE SEQUENCE [LARGE SCALE GENOMIC DNA]</scope>
    <source>
        <strain evidence="10 11">DSM 26133</strain>
    </source>
</reference>
<dbReference type="EMBL" id="FWYF01000002">
    <property type="protein sequence ID" value="SMD33839.1"/>
    <property type="molecule type" value="Genomic_DNA"/>
</dbReference>
<name>A0A1W2GAY1_REIFA</name>
<evidence type="ECO:0000259" key="9">
    <source>
        <dbReference type="Pfam" id="PF12728"/>
    </source>
</evidence>
<dbReference type="Proteomes" id="UP000192472">
    <property type="component" value="Unassembled WGS sequence"/>
</dbReference>
<evidence type="ECO:0000256" key="3">
    <source>
        <dbReference type="ARBA" id="ARBA00022691"/>
    </source>
</evidence>
<evidence type="ECO:0000256" key="4">
    <source>
        <dbReference type="ARBA" id="ARBA00022747"/>
    </source>
</evidence>
<dbReference type="AlphaFoldDB" id="A0A1W2GAY1"/>
<keyword evidence="4" id="KW-0680">Restriction system</keyword>
<dbReference type="InterPro" id="IPR041657">
    <property type="entry name" value="HTH_17"/>
</dbReference>
<dbReference type="InterPro" id="IPR031303">
    <property type="entry name" value="C5_meth_CS"/>
</dbReference>
<dbReference type="PROSITE" id="PS00094">
    <property type="entry name" value="C5_MTASE_1"/>
    <property type="match status" value="1"/>
</dbReference>
<evidence type="ECO:0000256" key="8">
    <source>
        <dbReference type="RuleBase" id="RU000417"/>
    </source>
</evidence>
<dbReference type="Pfam" id="PF12728">
    <property type="entry name" value="HTH_17"/>
    <property type="match status" value="1"/>
</dbReference>
<keyword evidence="2 6" id="KW-0808">Transferase</keyword>
<feature type="active site" evidence="6">
    <location>
        <position position="150"/>
    </location>
</feature>
<dbReference type="PROSITE" id="PS00095">
    <property type="entry name" value="C5_MTASE_2"/>
    <property type="match status" value="1"/>
</dbReference>
<feature type="domain" description="Helix-turn-helix" evidence="9">
    <location>
        <begin position="1"/>
        <end position="49"/>
    </location>
</feature>
<dbReference type="InterPro" id="IPR050390">
    <property type="entry name" value="C5-Methyltransferase"/>
</dbReference>
<evidence type="ECO:0000313" key="11">
    <source>
        <dbReference type="Proteomes" id="UP000192472"/>
    </source>
</evidence>
<dbReference type="PROSITE" id="PS51679">
    <property type="entry name" value="SAM_MT_C5"/>
    <property type="match status" value="1"/>
</dbReference>
<sequence>MLSVSEAAVKLNLSPQQVRNLCRDGKLVSEKIGATWIINEKSIDKLISSTHCGVAENQTVYGFSKKDKSKPIALSFFSGAMGMDLGLKKAGFQTLLASEIDKACRKTILKNDPDIALIGDIREYSASEVRFVSGLKPDEDIDLVVGGPPCQAFSTAGKRKAFEDERGNVFLTFIDMIIELNPRFAVIENVRGLLSAPLKHRTHNERGEGFRELTTDELPGGALNYIIDKLRKAGFSVSFNLYNAANFGTPQKRERVIIICSRDSKKPPYLEPTHDESGKGELKKWRTFKNAVKTIPEGAHEHLEFPEKRLRYYRMLAEGQNWKNLPLDLQMEAMGASFYSGGGKTGFLRRLKWNEPSPTLVTHPAMPATDLCHPVENRPLSVQEYMKLQEFPDHWEIQGSLLDKYKQIGNAVPVGLGYAVGKLLLKLMQNQEVRTLKNFKYSRYKFTDEVSWKENFDMTLAIESA</sequence>
<dbReference type="GO" id="GO:0044027">
    <property type="term" value="P:negative regulation of gene expression via chromosomal CpG island methylation"/>
    <property type="evidence" value="ECO:0007669"/>
    <property type="project" value="TreeGrafter"/>
</dbReference>
<evidence type="ECO:0000256" key="1">
    <source>
        <dbReference type="ARBA" id="ARBA00022603"/>
    </source>
</evidence>
<dbReference type="GO" id="GO:0003886">
    <property type="term" value="F:DNA (cytosine-5-)-methyltransferase activity"/>
    <property type="evidence" value="ECO:0007669"/>
    <property type="project" value="UniProtKB-EC"/>
</dbReference>
<dbReference type="PANTHER" id="PTHR10629:SF52">
    <property type="entry name" value="DNA (CYTOSINE-5)-METHYLTRANSFERASE 1"/>
    <property type="match status" value="1"/>
</dbReference>
<comment type="similarity">
    <text evidence="6 7">Belongs to the class I-like SAM-binding methyltransferase superfamily. C5-methyltransferase family.</text>
</comment>
<evidence type="ECO:0000256" key="2">
    <source>
        <dbReference type="ARBA" id="ARBA00022679"/>
    </source>
</evidence>
<dbReference type="EC" id="2.1.1.37" evidence="8"/>
<dbReference type="Gene3D" id="3.40.50.150">
    <property type="entry name" value="Vaccinia Virus protein VP39"/>
    <property type="match status" value="1"/>
</dbReference>
<dbReference type="InterPro" id="IPR018117">
    <property type="entry name" value="C5_DNA_meth_AS"/>
</dbReference>
<proteinExistence type="inferred from homology"/>
<evidence type="ECO:0000313" key="10">
    <source>
        <dbReference type="EMBL" id="SMD33839.1"/>
    </source>
</evidence>
<dbReference type="InterPro" id="IPR001525">
    <property type="entry name" value="C5_MeTfrase"/>
</dbReference>
<dbReference type="Pfam" id="PF00145">
    <property type="entry name" value="DNA_methylase"/>
    <property type="match status" value="1"/>
</dbReference>
<dbReference type="GO" id="GO:0009307">
    <property type="term" value="P:DNA restriction-modification system"/>
    <property type="evidence" value="ECO:0007669"/>
    <property type="project" value="UniProtKB-KW"/>
</dbReference>
<dbReference type="InterPro" id="IPR029063">
    <property type="entry name" value="SAM-dependent_MTases_sf"/>
</dbReference>
<accession>A0A1W2GAY1</accession>
<keyword evidence="11" id="KW-1185">Reference proteome</keyword>
<comment type="catalytic activity">
    <reaction evidence="5 8">
        <text>a 2'-deoxycytidine in DNA + S-adenosyl-L-methionine = a 5-methyl-2'-deoxycytidine in DNA + S-adenosyl-L-homocysteine + H(+)</text>
        <dbReference type="Rhea" id="RHEA:13681"/>
        <dbReference type="Rhea" id="RHEA-COMP:11369"/>
        <dbReference type="Rhea" id="RHEA-COMP:11370"/>
        <dbReference type="ChEBI" id="CHEBI:15378"/>
        <dbReference type="ChEBI" id="CHEBI:57856"/>
        <dbReference type="ChEBI" id="CHEBI:59789"/>
        <dbReference type="ChEBI" id="CHEBI:85452"/>
        <dbReference type="ChEBI" id="CHEBI:85454"/>
        <dbReference type="EC" id="2.1.1.37"/>
    </reaction>
</comment>
<keyword evidence="3 6" id="KW-0949">S-adenosyl-L-methionine</keyword>
<dbReference type="OrthoDB" id="32195at2"/>
<dbReference type="NCBIfam" id="TIGR00675">
    <property type="entry name" value="dcm"/>
    <property type="match status" value="1"/>
</dbReference>
<protein>
    <recommendedName>
        <fullName evidence="8">Cytosine-specific methyltransferase</fullName>
        <ecNumber evidence="8">2.1.1.37</ecNumber>
    </recommendedName>
</protein>
<dbReference type="STRING" id="692418.SAMN04488029_1696"/>
<evidence type="ECO:0000256" key="5">
    <source>
        <dbReference type="ARBA" id="ARBA00047422"/>
    </source>
</evidence>
<gene>
    <name evidence="10" type="ORF">SAMN04488029_1696</name>
</gene>
<dbReference type="GO" id="GO:0032259">
    <property type="term" value="P:methylation"/>
    <property type="evidence" value="ECO:0007669"/>
    <property type="project" value="UniProtKB-KW"/>
</dbReference>
<dbReference type="PANTHER" id="PTHR10629">
    <property type="entry name" value="CYTOSINE-SPECIFIC METHYLTRANSFERASE"/>
    <property type="match status" value="1"/>
</dbReference>
<dbReference type="SUPFAM" id="SSF53335">
    <property type="entry name" value="S-adenosyl-L-methionine-dependent methyltransferases"/>
    <property type="match status" value="1"/>
</dbReference>